<dbReference type="PRINTS" id="PR01407">
    <property type="entry name" value="BUTYPHLNCDUF"/>
</dbReference>
<dbReference type="InterPro" id="IPR003879">
    <property type="entry name" value="Butyrophylin_SPRY"/>
</dbReference>
<evidence type="ECO:0000256" key="2">
    <source>
        <dbReference type="ARBA" id="ARBA00022771"/>
    </source>
</evidence>
<dbReference type="CDD" id="cd19762">
    <property type="entry name" value="Bbox2_TRIM7-like"/>
    <property type="match status" value="1"/>
</dbReference>
<dbReference type="Gene3D" id="2.60.120.920">
    <property type="match status" value="1"/>
</dbReference>
<keyword evidence="1" id="KW-0479">Metal-binding</keyword>
<dbReference type="AlphaFoldDB" id="K7GFX1"/>
<dbReference type="PROSITE" id="PS50089">
    <property type="entry name" value="ZF_RING_2"/>
    <property type="match status" value="1"/>
</dbReference>
<accession>K7GFX1</accession>
<feature type="domain" description="B30.2/SPRY" evidence="7">
    <location>
        <begin position="297"/>
        <end position="484"/>
    </location>
</feature>
<sequence length="484" mass="54895">MAAASPMESLQEEVTCSLCLDYFKDPVITACGHNFCRACLIRCWEGPGPAIPCPQCRAAVQQRHTWPNRQLANMVSIVQQLSLQAIQGAKGGRVCRAHQEPLKLFCEEDQAPICMVCDRSWVHRVHTVVPLEEAAQKYKGKIQAHLKTLRKAREKLLGWKVTREGRSQEYLKQIQAERQKIVAEFQQLRQFLEEQERLLLAQLEKLDKEIGRLQTDTVRKLSVQISHLSERIGELEGTCQKPASEFLQDVRSTLSRCETGPFQLPEEISPELDERVRGFSQKTTALSETLRQFTDTLPSALERARGQFLGAFRQAIVTLDPDTAHPDLVLSGDQKCVRWERARQRLPSTPERFDSVSCVLGREGFTSGRHCWEVEVGHGECWALGVASESVSRKGGISRSPEGGIWAVQQWGGQFWALTSPVTRLYLSLPHRIRVCLDCDQRQVTFIDPGTEALIFSFPPGSLPRERIRPWLRVWPESQLSLRP</sequence>
<evidence type="ECO:0000313" key="9">
    <source>
        <dbReference type="Proteomes" id="UP000007267"/>
    </source>
</evidence>
<feature type="domain" description="RING-type" evidence="5">
    <location>
        <begin position="16"/>
        <end position="57"/>
    </location>
</feature>
<dbReference type="InterPro" id="IPR013320">
    <property type="entry name" value="ConA-like_dom_sf"/>
</dbReference>
<dbReference type="GeneTree" id="ENSGT01030000234669"/>
<dbReference type="InterPro" id="IPR050143">
    <property type="entry name" value="TRIM/RBCC"/>
</dbReference>
<evidence type="ECO:0000259" key="5">
    <source>
        <dbReference type="PROSITE" id="PS50089"/>
    </source>
</evidence>
<evidence type="ECO:0000259" key="6">
    <source>
        <dbReference type="PROSITE" id="PS50119"/>
    </source>
</evidence>
<dbReference type="eggNOG" id="KOG2177">
    <property type="taxonomic scope" value="Eukaryota"/>
</dbReference>
<keyword evidence="3" id="KW-0862">Zinc</keyword>
<reference evidence="8" key="3">
    <citation type="submission" date="2025-08" db="UniProtKB">
        <authorList>
            <consortium name="Ensembl"/>
        </authorList>
    </citation>
    <scope>IDENTIFICATION</scope>
</reference>
<dbReference type="HOGENOM" id="CLU_013137_0_3_1"/>
<dbReference type="CDD" id="cd16594">
    <property type="entry name" value="RING-HC_TRIM7-like_C-IV"/>
    <property type="match status" value="1"/>
</dbReference>
<dbReference type="InterPro" id="IPR001870">
    <property type="entry name" value="B30.2/SPRY"/>
</dbReference>
<dbReference type="Pfam" id="PF00643">
    <property type="entry name" value="zf-B_box"/>
    <property type="match status" value="1"/>
</dbReference>
<dbReference type="InterPro" id="IPR003877">
    <property type="entry name" value="SPRY_dom"/>
</dbReference>
<dbReference type="InterPro" id="IPR017907">
    <property type="entry name" value="Znf_RING_CS"/>
</dbReference>
<dbReference type="Ensembl" id="ENSPSIT00000019272.1">
    <property type="protein sequence ID" value="ENSPSIP00000019182.1"/>
    <property type="gene ID" value="ENSPSIG00000017040.1"/>
</dbReference>
<dbReference type="RefSeq" id="XP_006111212.1">
    <property type="nucleotide sequence ID" value="XM_006111150.3"/>
</dbReference>
<dbReference type="Gene3D" id="3.30.160.60">
    <property type="entry name" value="Classic Zinc Finger"/>
    <property type="match status" value="1"/>
</dbReference>
<dbReference type="SUPFAM" id="SSF49899">
    <property type="entry name" value="Concanavalin A-like lectins/glucanases"/>
    <property type="match status" value="1"/>
</dbReference>
<protein>
    <submittedName>
        <fullName evidence="8">Zinc finger protein RFP-like</fullName>
    </submittedName>
</protein>
<dbReference type="Pfam" id="PF13765">
    <property type="entry name" value="PRY"/>
    <property type="match status" value="1"/>
</dbReference>
<dbReference type="OMA" id="AVERWWG"/>
<evidence type="ECO:0000256" key="4">
    <source>
        <dbReference type="PROSITE-ProRule" id="PRU00024"/>
    </source>
</evidence>
<reference evidence="8" key="4">
    <citation type="submission" date="2025-09" db="UniProtKB">
        <authorList>
            <consortium name="Ensembl"/>
        </authorList>
    </citation>
    <scope>IDENTIFICATION</scope>
</reference>
<reference evidence="9" key="1">
    <citation type="submission" date="2011-10" db="EMBL/GenBank/DDBJ databases">
        <authorList>
            <consortium name="Soft-shell Turtle Genome Consortium"/>
        </authorList>
    </citation>
    <scope>NUCLEOTIDE SEQUENCE [LARGE SCALE GENOMIC DNA]</scope>
    <source>
        <strain evidence="9">Daiwa-1</strain>
    </source>
</reference>
<feature type="domain" description="B box-type" evidence="6">
    <location>
        <begin position="90"/>
        <end position="131"/>
    </location>
</feature>
<name>K7GFX1_PELSI</name>
<dbReference type="SMART" id="SM00184">
    <property type="entry name" value="RING"/>
    <property type="match status" value="1"/>
</dbReference>
<dbReference type="PROSITE" id="PS00518">
    <property type="entry name" value="ZF_RING_1"/>
    <property type="match status" value="1"/>
</dbReference>
<dbReference type="CDD" id="cd12888">
    <property type="entry name" value="SPRY_PRY_TRIM7_like"/>
    <property type="match status" value="1"/>
</dbReference>
<proteinExistence type="predicted"/>
<dbReference type="Pfam" id="PF00622">
    <property type="entry name" value="SPRY"/>
    <property type="match status" value="1"/>
</dbReference>
<dbReference type="EMBL" id="AGCU01006820">
    <property type="status" value="NOT_ANNOTATED_CDS"/>
    <property type="molecule type" value="Genomic_DNA"/>
</dbReference>
<dbReference type="PROSITE" id="PS50119">
    <property type="entry name" value="ZF_BBOX"/>
    <property type="match status" value="1"/>
</dbReference>
<dbReference type="SUPFAM" id="SSF57845">
    <property type="entry name" value="B-box zinc-binding domain"/>
    <property type="match status" value="1"/>
</dbReference>
<dbReference type="SMART" id="SM00589">
    <property type="entry name" value="PRY"/>
    <property type="match status" value="1"/>
</dbReference>
<dbReference type="InterPro" id="IPR000315">
    <property type="entry name" value="Znf_B-box"/>
</dbReference>
<dbReference type="GO" id="GO:0008270">
    <property type="term" value="F:zinc ion binding"/>
    <property type="evidence" value="ECO:0007669"/>
    <property type="project" value="UniProtKB-KW"/>
</dbReference>
<dbReference type="Proteomes" id="UP000007267">
    <property type="component" value="Unassembled WGS sequence"/>
</dbReference>
<dbReference type="Gene3D" id="3.30.40.10">
    <property type="entry name" value="Zinc/RING finger domain, C3HC4 (zinc finger)"/>
    <property type="match status" value="1"/>
</dbReference>
<dbReference type="SUPFAM" id="SSF57850">
    <property type="entry name" value="RING/U-box"/>
    <property type="match status" value="1"/>
</dbReference>
<dbReference type="RefSeq" id="XP_006111213.1">
    <property type="nucleotide sequence ID" value="XM_006111151.3"/>
</dbReference>
<evidence type="ECO:0000256" key="3">
    <source>
        <dbReference type="ARBA" id="ARBA00022833"/>
    </source>
</evidence>
<keyword evidence="2 4" id="KW-0863">Zinc-finger</keyword>
<dbReference type="InterPro" id="IPR001841">
    <property type="entry name" value="Znf_RING"/>
</dbReference>
<dbReference type="InterPro" id="IPR006574">
    <property type="entry name" value="PRY"/>
</dbReference>
<evidence type="ECO:0000259" key="7">
    <source>
        <dbReference type="PROSITE" id="PS50188"/>
    </source>
</evidence>
<dbReference type="KEGG" id="pss:102444087"/>
<dbReference type="PANTHER" id="PTHR24103">
    <property type="entry name" value="E3 UBIQUITIN-PROTEIN LIGASE TRIM"/>
    <property type="match status" value="1"/>
</dbReference>
<dbReference type="InterPro" id="IPR043136">
    <property type="entry name" value="B30.2/SPRY_sf"/>
</dbReference>
<reference evidence="9" key="2">
    <citation type="journal article" date="2013" name="Nat. Genet.">
        <title>The draft genomes of soft-shell turtle and green sea turtle yield insights into the development and evolution of the turtle-specific body plan.</title>
        <authorList>
            <person name="Wang Z."/>
            <person name="Pascual-Anaya J."/>
            <person name="Zadissa A."/>
            <person name="Li W."/>
            <person name="Niimura Y."/>
            <person name="Huang Z."/>
            <person name="Li C."/>
            <person name="White S."/>
            <person name="Xiong Z."/>
            <person name="Fang D."/>
            <person name="Wang B."/>
            <person name="Ming Y."/>
            <person name="Chen Y."/>
            <person name="Zheng Y."/>
            <person name="Kuraku S."/>
            <person name="Pignatelli M."/>
            <person name="Herrero J."/>
            <person name="Beal K."/>
            <person name="Nozawa M."/>
            <person name="Li Q."/>
            <person name="Wang J."/>
            <person name="Zhang H."/>
            <person name="Yu L."/>
            <person name="Shigenobu S."/>
            <person name="Wang J."/>
            <person name="Liu J."/>
            <person name="Flicek P."/>
            <person name="Searle S."/>
            <person name="Wang J."/>
            <person name="Kuratani S."/>
            <person name="Yin Y."/>
            <person name="Aken B."/>
            <person name="Zhang G."/>
            <person name="Irie N."/>
        </authorList>
    </citation>
    <scope>NUCLEOTIDE SEQUENCE [LARGE SCALE GENOMIC DNA]</scope>
    <source>
        <strain evidence="9">Daiwa-1</strain>
    </source>
</reference>
<dbReference type="InterPro" id="IPR013083">
    <property type="entry name" value="Znf_RING/FYVE/PHD"/>
</dbReference>
<dbReference type="OrthoDB" id="9049620at2759"/>
<evidence type="ECO:0000313" key="8">
    <source>
        <dbReference type="Ensembl" id="ENSPSIP00000019182.1"/>
    </source>
</evidence>
<dbReference type="Pfam" id="PF15227">
    <property type="entry name" value="zf-C3HC4_4"/>
    <property type="match status" value="1"/>
</dbReference>
<evidence type="ECO:0000256" key="1">
    <source>
        <dbReference type="ARBA" id="ARBA00022723"/>
    </source>
</evidence>
<dbReference type="SMART" id="SM00449">
    <property type="entry name" value="SPRY"/>
    <property type="match status" value="1"/>
</dbReference>
<keyword evidence="9" id="KW-1185">Reference proteome</keyword>
<dbReference type="EMBL" id="AGCU01006821">
    <property type="status" value="NOT_ANNOTATED_CDS"/>
    <property type="molecule type" value="Genomic_DNA"/>
</dbReference>
<organism evidence="8 9">
    <name type="scientific">Pelodiscus sinensis</name>
    <name type="common">Chinese softshell turtle</name>
    <name type="synonym">Trionyx sinensis</name>
    <dbReference type="NCBI Taxonomy" id="13735"/>
    <lineage>
        <taxon>Eukaryota</taxon>
        <taxon>Metazoa</taxon>
        <taxon>Chordata</taxon>
        <taxon>Craniata</taxon>
        <taxon>Vertebrata</taxon>
        <taxon>Euteleostomi</taxon>
        <taxon>Archelosauria</taxon>
        <taxon>Testudinata</taxon>
        <taxon>Testudines</taxon>
        <taxon>Cryptodira</taxon>
        <taxon>Trionychia</taxon>
        <taxon>Trionychidae</taxon>
        <taxon>Pelodiscus</taxon>
    </lineage>
</organism>
<dbReference type="EMBL" id="AGCU01006819">
    <property type="status" value="NOT_ANNOTATED_CDS"/>
    <property type="molecule type" value="Genomic_DNA"/>
</dbReference>
<dbReference type="PROSITE" id="PS50188">
    <property type="entry name" value="B302_SPRY"/>
    <property type="match status" value="1"/>
</dbReference>
<dbReference type="SMART" id="SM00336">
    <property type="entry name" value="BBOX"/>
    <property type="match status" value="1"/>
</dbReference>
<dbReference type="FunFam" id="2.60.120.920:FF:000004">
    <property type="entry name" value="Butyrophilin subfamily 1 member A1"/>
    <property type="match status" value="1"/>
</dbReference>